<proteinExistence type="predicted"/>
<dbReference type="AlphaFoldDB" id="A7RMJ2"/>
<dbReference type="Proteomes" id="UP000001593">
    <property type="component" value="Unassembled WGS sequence"/>
</dbReference>
<reference evidence="1 2" key="1">
    <citation type="journal article" date="2007" name="Science">
        <title>Sea anemone genome reveals ancestral eumetazoan gene repertoire and genomic organization.</title>
        <authorList>
            <person name="Putnam N.H."/>
            <person name="Srivastava M."/>
            <person name="Hellsten U."/>
            <person name="Dirks B."/>
            <person name="Chapman J."/>
            <person name="Salamov A."/>
            <person name="Terry A."/>
            <person name="Shapiro H."/>
            <person name="Lindquist E."/>
            <person name="Kapitonov V.V."/>
            <person name="Jurka J."/>
            <person name="Genikhovich G."/>
            <person name="Grigoriev I.V."/>
            <person name="Lucas S.M."/>
            <person name="Steele R.E."/>
            <person name="Finnerty J.R."/>
            <person name="Technau U."/>
            <person name="Martindale M.Q."/>
            <person name="Rokhsar D.S."/>
        </authorList>
    </citation>
    <scope>NUCLEOTIDE SEQUENCE [LARGE SCALE GENOMIC DNA]</scope>
    <source>
        <strain evidence="2">CH2 X CH6</strain>
    </source>
</reference>
<dbReference type="InterPro" id="IPR043159">
    <property type="entry name" value="Lectin_gal-bd_sf"/>
</dbReference>
<evidence type="ECO:0000313" key="2">
    <source>
        <dbReference type="Proteomes" id="UP000001593"/>
    </source>
</evidence>
<gene>
    <name evidence="1" type="ORF">NEMVEDRAFT_v1g239379</name>
</gene>
<keyword evidence="2" id="KW-1185">Reference proteome</keyword>
<name>A7RMJ2_NEMVE</name>
<dbReference type="Gene3D" id="2.60.120.740">
    <property type="match status" value="1"/>
</dbReference>
<sequence length="160" mass="17633">MKLQVRCLGLFVIAFSFAGFAALNAFESTLTGIVKKANVTDLACTGQKMTLLCDESEGIKIKSAFWGRDDPYVCSDSKPIEKRCKSMNPNYPRDKLSSICDSESRVCEKSFVSFAKLPELRSLRSLRPFSVPPSNGIKDIGCKVEIPSHSATLSGLLWRS</sequence>
<protein>
    <submittedName>
        <fullName evidence="1">Uncharacterized protein</fullName>
    </submittedName>
</protein>
<dbReference type="InParanoid" id="A7RMJ2"/>
<evidence type="ECO:0000313" key="1">
    <source>
        <dbReference type="EMBL" id="EDO47279.1"/>
    </source>
</evidence>
<organism evidence="1 2">
    <name type="scientific">Nematostella vectensis</name>
    <name type="common">Starlet sea anemone</name>
    <dbReference type="NCBI Taxonomy" id="45351"/>
    <lineage>
        <taxon>Eukaryota</taxon>
        <taxon>Metazoa</taxon>
        <taxon>Cnidaria</taxon>
        <taxon>Anthozoa</taxon>
        <taxon>Hexacorallia</taxon>
        <taxon>Actiniaria</taxon>
        <taxon>Edwardsiidae</taxon>
        <taxon>Nematostella</taxon>
    </lineage>
</organism>
<dbReference type="HOGENOM" id="CLU_1654220_0_0_1"/>
<dbReference type="EMBL" id="DS469520">
    <property type="protein sequence ID" value="EDO47279.1"/>
    <property type="molecule type" value="Genomic_DNA"/>
</dbReference>
<accession>A7RMJ2</accession>